<reference evidence="2 3" key="1">
    <citation type="submission" date="2017-06" db="EMBL/GenBank/DDBJ databases">
        <authorList>
            <person name="Kim H.J."/>
            <person name="Triplett B.A."/>
        </authorList>
    </citation>
    <scope>NUCLEOTIDE SEQUENCE [LARGE SCALE GENOMIC DNA]</scope>
    <source>
        <strain evidence="2 3">DSM 29150</strain>
    </source>
</reference>
<evidence type="ECO:0000256" key="1">
    <source>
        <dbReference type="SAM" id="Phobius"/>
    </source>
</evidence>
<feature type="transmembrane region" description="Helical" evidence="1">
    <location>
        <begin position="43"/>
        <end position="61"/>
    </location>
</feature>
<keyword evidence="1" id="KW-1133">Transmembrane helix</keyword>
<keyword evidence="3" id="KW-1185">Reference proteome</keyword>
<protein>
    <submittedName>
        <fullName evidence="2">Uncharacterized protein</fullName>
    </submittedName>
</protein>
<keyword evidence="1" id="KW-0812">Transmembrane</keyword>
<name>A0A238VWX2_9FLAO</name>
<dbReference type="RefSeq" id="WP_089380394.1">
    <property type="nucleotide sequence ID" value="NZ_FZNT01000002.1"/>
</dbReference>
<proteinExistence type="predicted"/>
<dbReference type="Proteomes" id="UP000198384">
    <property type="component" value="Unassembled WGS sequence"/>
</dbReference>
<dbReference type="OrthoDB" id="1247025at2"/>
<dbReference type="EMBL" id="FZNT01000002">
    <property type="protein sequence ID" value="SNR38681.1"/>
    <property type="molecule type" value="Genomic_DNA"/>
</dbReference>
<dbReference type="AlphaFoldDB" id="A0A238VWX2"/>
<gene>
    <name evidence="2" type="ORF">SAMN06265371_102187</name>
</gene>
<organism evidence="2 3">
    <name type="scientific">Lutibacter agarilyticus</name>
    <dbReference type="NCBI Taxonomy" id="1109740"/>
    <lineage>
        <taxon>Bacteria</taxon>
        <taxon>Pseudomonadati</taxon>
        <taxon>Bacteroidota</taxon>
        <taxon>Flavobacteriia</taxon>
        <taxon>Flavobacteriales</taxon>
        <taxon>Flavobacteriaceae</taxon>
        <taxon>Lutibacter</taxon>
    </lineage>
</organism>
<sequence length="240" mass="27715">MEQHKLRDELQKRSLVPSKNSWEQLSKKLTEQETVQKRNKWGFLKYVAIIIVLISVGLYFFKSKKQTVEAPVIAAPTIKKEFKNIEKTKLEPEIRVAETPVKKEVVIPQPIQKNKPTNYPKTSTTKTEFTALTKIENEILISEEIDKKLEQVEIKTEEILVVEQPSEEEILNTEVDQLLKNSTIKLRVNRQLLAKRTVSAQALLTEVEDDLDKDFKEKLVETIVNTLKAPRKVIITDRGN</sequence>
<accession>A0A238VWX2</accession>
<keyword evidence="1" id="KW-0472">Membrane</keyword>
<evidence type="ECO:0000313" key="3">
    <source>
        <dbReference type="Proteomes" id="UP000198384"/>
    </source>
</evidence>
<evidence type="ECO:0000313" key="2">
    <source>
        <dbReference type="EMBL" id="SNR38681.1"/>
    </source>
</evidence>